<dbReference type="Proteomes" id="UP000716291">
    <property type="component" value="Unassembled WGS sequence"/>
</dbReference>
<evidence type="ECO:0000259" key="1">
    <source>
        <dbReference type="PROSITE" id="PS50878"/>
    </source>
</evidence>
<evidence type="ECO:0000313" key="3">
    <source>
        <dbReference type="Proteomes" id="UP000716291"/>
    </source>
</evidence>
<accession>A0A9P6WW08</accession>
<protein>
    <recommendedName>
        <fullName evidence="1">Reverse transcriptase domain-containing protein</fullName>
    </recommendedName>
</protein>
<dbReference type="Pfam" id="PF00078">
    <property type="entry name" value="RVT_1"/>
    <property type="match status" value="1"/>
</dbReference>
<dbReference type="InterPro" id="IPR000477">
    <property type="entry name" value="RT_dom"/>
</dbReference>
<name>A0A9P6WW08_RHIOR</name>
<organism evidence="2 3">
    <name type="scientific">Rhizopus oryzae</name>
    <name type="common">Mucormycosis agent</name>
    <name type="synonym">Rhizopus arrhizus var. delemar</name>
    <dbReference type="NCBI Taxonomy" id="64495"/>
    <lineage>
        <taxon>Eukaryota</taxon>
        <taxon>Fungi</taxon>
        <taxon>Fungi incertae sedis</taxon>
        <taxon>Mucoromycota</taxon>
        <taxon>Mucoromycotina</taxon>
        <taxon>Mucoromycetes</taxon>
        <taxon>Mucorales</taxon>
        <taxon>Mucorineae</taxon>
        <taxon>Rhizopodaceae</taxon>
        <taxon>Rhizopus</taxon>
    </lineage>
</organism>
<feature type="domain" description="Reverse transcriptase" evidence="1">
    <location>
        <begin position="1"/>
        <end position="209"/>
    </location>
</feature>
<dbReference type="AlphaFoldDB" id="A0A9P6WW08"/>
<sequence length="266" mass="30004">MEHARLTSSTAIGLLLDQEKAYDRVHPAYLCQVLHRFGFPSSIINSLSTLFFNTNLHLNINGFLSPPVPQRRGLRQGDPISPVLFNLAFEPLLRRILSSPHVSGFQLPRSVCSPPDLESRSKVKLLAYADDVVCFLNDPHELNILHEHLNLYAKASNAKVNFNKTEAVSLSGSRLCYQRIWRTPLLQQQIHSWHDSSSREPVIYLGFPLHSSIAQRDTYLTSLLSKITTGMQLHSHRSLSVRGRVTILNSLILSKLVCFCQKIAKS</sequence>
<dbReference type="PANTHER" id="PTHR31635">
    <property type="entry name" value="REVERSE TRANSCRIPTASE DOMAIN-CONTAINING PROTEIN-RELATED"/>
    <property type="match status" value="1"/>
</dbReference>
<keyword evidence="3" id="KW-1185">Reference proteome</keyword>
<dbReference type="EMBL" id="JAANQT010004884">
    <property type="protein sequence ID" value="KAG1296746.1"/>
    <property type="molecule type" value="Genomic_DNA"/>
</dbReference>
<reference evidence="2" key="1">
    <citation type="journal article" date="2020" name="Microb. Genom.">
        <title>Genetic diversity of clinical and environmental Mucorales isolates obtained from an investigation of mucormycosis cases among solid organ transplant recipients.</title>
        <authorList>
            <person name="Nguyen M.H."/>
            <person name="Kaul D."/>
            <person name="Muto C."/>
            <person name="Cheng S.J."/>
            <person name="Richter R.A."/>
            <person name="Bruno V.M."/>
            <person name="Liu G."/>
            <person name="Beyhan S."/>
            <person name="Sundermann A.J."/>
            <person name="Mounaud S."/>
            <person name="Pasculle A.W."/>
            <person name="Nierman W.C."/>
            <person name="Driscoll E."/>
            <person name="Cumbie R."/>
            <person name="Clancy C.J."/>
            <person name="Dupont C.L."/>
        </authorList>
    </citation>
    <scope>NUCLEOTIDE SEQUENCE</scope>
    <source>
        <strain evidence="2">GL11</strain>
    </source>
</reference>
<dbReference type="PROSITE" id="PS50878">
    <property type="entry name" value="RT_POL"/>
    <property type="match status" value="1"/>
</dbReference>
<dbReference type="InterPro" id="IPR043502">
    <property type="entry name" value="DNA/RNA_pol_sf"/>
</dbReference>
<evidence type="ECO:0000313" key="2">
    <source>
        <dbReference type="EMBL" id="KAG1296746.1"/>
    </source>
</evidence>
<dbReference type="SUPFAM" id="SSF56672">
    <property type="entry name" value="DNA/RNA polymerases"/>
    <property type="match status" value="1"/>
</dbReference>
<dbReference type="PANTHER" id="PTHR31635:SF196">
    <property type="entry name" value="REVERSE TRANSCRIPTASE DOMAIN-CONTAINING PROTEIN-RELATED"/>
    <property type="match status" value="1"/>
</dbReference>
<gene>
    <name evidence="2" type="ORF">G6F64_013149</name>
</gene>
<comment type="caution">
    <text evidence="2">The sequence shown here is derived from an EMBL/GenBank/DDBJ whole genome shotgun (WGS) entry which is preliminary data.</text>
</comment>
<proteinExistence type="predicted"/>